<dbReference type="Gene3D" id="3.30.40.10">
    <property type="entry name" value="Zinc/RING finger domain, C3HC4 (zinc finger)"/>
    <property type="match status" value="1"/>
</dbReference>
<proteinExistence type="inferred from homology"/>
<dbReference type="GO" id="GO:0005524">
    <property type="term" value="F:ATP binding"/>
    <property type="evidence" value="ECO:0007669"/>
    <property type="project" value="UniProtKB-KW"/>
</dbReference>
<dbReference type="CDD" id="cd05505">
    <property type="entry name" value="Bromo_WSTF_like"/>
    <property type="match status" value="1"/>
</dbReference>
<keyword evidence="12" id="KW-0862">Zinc</keyword>
<evidence type="ECO:0000256" key="12">
    <source>
        <dbReference type="ARBA" id="ARBA00022833"/>
    </source>
</evidence>
<dbReference type="PROSITE" id="PS01359">
    <property type="entry name" value="ZF_PHD_1"/>
    <property type="match status" value="1"/>
</dbReference>
<dbReference type="InterPro" id="IPR036427">
    <property type="entry name" value="Bromodomain-like_sf"/>
</dbReference>
<comment type="cofactor">
    <cofactor evidence="1">
        <name>Mn(2+)</name>
        <dbReference type="ChEBI" id="CHEBI:29035"/>
    </cofactor>
</comment>
<feature type="domain" description="Bromo" evidence="31">
    <location>
        <begin position="1289"/>
        <end position="1359"/>
    </location>
</feature>
<dbReference type="InterPro" id="IPR001487">
    <property type="entry name" value="Bromodomain"/>
</dbReference>
<dbReference type="GO" id="GO:0140801">
    <property type="term" value="F:histone H2AXY142 kinase activity"/>
    <property type="evidence" value="ECO:0007669"/>
    <property type="project" value="InterPro"/>
</dbReference>
<keyword evidence="10 27" id="KW-0863">Zinc-finger</keyword>
<evidence type="ECO:0000256" key="18">
    <source>
        <dbReference type="ARBA" id="ARBA00023117"/>
    </source>
</evidence>
<keyword evidence="13" id="KW-0067">ATP-binding</keyword>
<feature type="domain" description="PHD-type" evidence="32">
    <location>
        <begin position="1117"/>
        <end position="1167"/>
    </location>
</feature>
<keyword evidence="6" id="KW-0808">Transferase</keyword>
<evidence type="ECO:0000256" key="29">
    <source>
        <dbReference type="SAM" id="Coils"/>
    </source>
</evidence>
<dbReference type="InterPro" id="IPR013083">
    <property type="entry name" value="Znf_RING/FYVE/PHD"/>
</dbReference>
<dbReference type="SMART" id="SM00297">
    <property type="entry name" value="BROMO"/>
    <property type="match status" value="1"/>
</dbReference>
<evidence type="ECO:0000256" key="13">
    <source>
        <dbReference type="ARBA" id="ARBA00022840"/>
    </source>
</evidence>
<dbReference type="InterPro" id="IPR001965">
    <property type="entry name" value="Znf_PHD"/>
</dbReference>
<evidence type="ECO:0000256" key="15">
    <source>
        <dbReference type="ARBA" id="ARBA00022990"/>
    </source>
</evidence>
<evidence type="ECO:0000313" key="36">
    <source>
        <dbReference type="Proteomes" id="UP000694851"/>
    </source>
</evidence>
<name>A0A8B7RMW5_HIPAR</name>
<keyword evidence="19" id="KW-0829">Tyrosine-protein kinase</keyword>
<dbReference type="SUPFAM" id="SSF47370">
    <property type="entry name" value="Bromodomain"/>
    <property type="match status" value="1"/>
</dbReference>
<feature type="region of interest" description="Disordered" evidence="30">
    <location>
        <begin position="1385"/>
        <end position="1416"/>
    </location>
</feature>
<keyword evidence="17 29" id="KW-0175">Coiled coil</keyword>
<feature type="compositionally biased region" description="Low complexity" evidence="30">
    <location>
        <begin position="259"/>
        <end position="268"/>
    </location>
</feature>
<dbReference type="SMART" id="SM00571">
    <property type="entry name" value="DDT"/>
    <property type="match status" value="1"/>
</dbReference>
<dbReference type="InterPro" id="IPR019787">
    <property type="entry name" value="Znf_PHD-finger"/>
</dbReference>
<dbReference type="InterPro" id="IPR028942">
    <property type="entry name" value="WHIM1_dom"/>
</dbReference>
<evidence type="ECO:0000256" key="4">
    <source>
        <dbReference type="ARBA" id="ARBA00022499"/>
    </source>
</evidence>
<dbReference type="GO" id="GO:0042393">
    <property type="term" value="F:histone binding"/>
    <property type="evidence" value="ECO:0007669"/>
    <property type="project" value="TreeGrafter"/>
</dbReference>
<dbReference type="Pfam" id="PF00439">
    <property type="entry name" value="Bromodomain"/>
    <property type="match status" value="1"/>
</dbReference>
<comment type="catalytic activity">
    <reaction evidence="22">
        <text>L-tyrosyl-[protein] + ATP = O-phospho-L-tyrosyl-[protein] + ADP + H(+)</text>
        <dbReference type="Rhea" id="RHEA:10596"/>
        <dbReference type="Rhea" id="RHEA-COMP:10136"/>
        <dbReference type="Rhea" id="RHEA-COMP:20101"/>
        <dbReference type="ChEBI" id="CHEBI:15378"/>
        <dbReference type="ChEBI" id="CHEBI:30616"/>
        <dbReference type="ChEBI" id="CHEBI:46858"/>
        <dbReference type="ChEBI" id="CHEBI:61978"/>
        <dbReference type="ChEBI" id="CHEBI:456216"/>
        <dbReference type="EC" id="2.7.10.2"/>
    </reaction>
</comment>
<accession>A0A8B7RMW5</accession>
<dbReference type="GO" id="GO:0006974">
    <property type="term" value="P:DNA damage response"/>
    <property type="evidence" value="ECO:0007669"/>
    <property type="project" value="UniProtKB-KW"/>
</dbReference>
<evidence type="ECO:0000256" key="16">
    <source>
        <dbReference type="ARBA" id="ARBA00023015"/>
    </source>
</evidence>
<organism evidence="36 37">
    <name type="scientific">Hipposideros armiger</name>
    <name type="common">Great Himalayan leaf-nosed bat</name>
    <dbReference type="NCBI Taxonomy" id="186990"/>
    <lineage>
        <taxon>Eukaryota</taxon>
        <taxon>Metazoa</taxon>
        <taxon>Chordata</taxon>
        <taxon>Craniata</taxon>
        <taxon>Vertebrata</taxon>
        <taxon>Euteleostomi</taxon>
        <taxon>Mammalia</taxon>
        <taxon>Eutheria</taxon>
        <taxon>Laurasiatheria</taxon>
        <taxon>Chiroptera</taxon>
        <taxon>Yinpterochiroptera</taxon>
        <taxon>Rhinolophoidea</taxon>
        <taxon>Hipposideridae</taxon>
        <taxon>Hipposideros</taxon>
    </lineage>
</organism>
<evidence type="ECO:0000256" key="27">
    <source>
        <dbReference type="PROSITE-ProRule" id="PRU00175"/>
    </source>
</evidence>
<dbReference type="CDD" id="cd15628">
    <property type="entry name" value="PHD_BAZ1B"/>
    <property type="match status" value="1"/>
</dbReference>
<keyword evidence="20" id="KW-0804">Transcription</keyword>
<dbReference type="RefSeq" id="XP_019502429.1">
    <property type="nucleotide sequence ID" value="XM_019646884.1"/>
</dbReference>
<dbReference type="InterPro" id="IPR011011">
    <property type="entry name" value="Znf_FYVE_PHD"/>
</dbReference>
<keyword evidence="4" id="KW-1017">Isopeptide bond</keyword>
<evidence type="ECO:0000256" key="22">
    <source>
        <dbReference type="ARBA" id="ARBA00051245"/>
    </source>
</evidence>
<evidence type="ECO:0000256" key="8">
    <source>
        <dbReference type="ARBA" id="ARBA00022741"/>
    </source>
</evidence>
<keyword evidence="16" id="KW-0805">Transcription regulation</keyword>
<keyword evidence="21 28" id="KW-0539">Nucleus</keyword>
<feature type="region of interest" description="Disordered" evidence="30">
    <location>
        <begin position="144"/>
        <end position="406"/>
    </location>
</feature>
<evidence type="ECO:0000259" key="34">
    <source>
        <dbReference type="PROSITE" id="PS50827"/>
    </source>
</evidence>
<evidence type="ECO:0000256" key="5">
    <source>
        <dbReference type="ARBA" id="ARBA00022553"/>
    </source>
</evidence>
<dbReference type="InterPro" id="IPR037375">
    <property type="entry name" value="BAZ1B_Bromo"/>
</dbReference>
<evidence type="ECO:0000256" key="25">
    <source>
        <dbReference type="ARBA" id="ARBA00076449"/>
    </source>
</evidence>
<dbReference type="Pfam" id="PF10537">
    <property type="entry name" value="WAC_Acf1_DNA_bd"/>
    <property type="match status" value="1"/>
</dbReference>
<dbReference type="SUPFAM" id="SSF57903">
    <property type="entry name" value="FYVE/PHD zinc finger"/>
    <property type="match status" value="1"/>
</dbReference>
<feature type="compositionally biased region" description="Acidic residues" evidence="30">
    <location>
        <begin position="1182"/>
        <end position="1209"/>
    </location>
</feature>
<dbReference type="InterPro" id="IPR013136">
    <property type="entry name" value="WSTF_Acf1_Cbp146"/>
</dbReference>
<dbReference type="SMART" id="SM00249">
    <property type="entry name" value="PHD"/>
    <property type="match status" value="1"/>
</dbReference>
<keyword evidence="14" id="KW-0832">Ubl conjugation</keyword>
<evidence type="ECO:0000256" key="19">
    <source>
        <dbReference type="ARBA" id="ARBA00023137"/>
    </source>
</evidence>
<evidence type="ECO:0000259" key="32">
    <source>
        <dbReference type="PROSITE" id="PS50016"/>
    </source>
</evidence>
<dbReference type="InterPro" id="IPR001841">
    <property type="entry name" value="Znf_RING"/>
</dbReference>
<dbReference type="PANTHER" id="PTHR46802">
    <property type="entry name" value="TYROSINE-PROTEIN KINASE BAZ1B"/>
    <property type="match status" value="1"/>
</dbReference>
<evidence type="ECO:0000256" key="20">
    <source>
        <dbReference type="ARBA" id="ARBA00023163"/>
    </source>
</evidence>
<feature type="compositionally biased region" description="Basic residues" evidence="30">
    <location>
        <begin position="357"/>
        <end position="369"/>
    </location>
</feature>
<evidence type="ECO:0000256" key="1">
    <source>
        <dbReference type="ARBA" id="ARBA00001936"/>
    </source>
</evidence>
<dbReference type="PANTHER" id="PTHR46802:SF1">
    <property type="entry name" value="TYROSINE-PROTEIN KINASE BAZ1B"/>
    <property type="match status" value="1"/>
</dbReference>
<keyword evidence="36" id="KW-1185">Reference proteome</keyword>
<evidence type="ECO:0000259" key="33">
    <source>
        <dbReference type="PROSITE" id="PS50089"/>
    </source>
</evidence>
<dbReference type="InterPro" id="IPR019786">
    <property type="entry name" value="Zinc_finger_PHD-type_CS"/>
</dbReference>
<dbReference type="InterPro" id="IPR028941">
    <property type="entry name" value="WHIM2_dom"/>
</dbReference>
<evidence type="ECO:0000256" key="9">
    <source>
        <dbReference type="ARBA" id="ARBA00022763"/>
    </source>
</evidence>
<evidence type="ECO:0000256" key="21">
    <source>
        <dbReference type="ARBA" id="ARBA00023242"/>
    </source>
</evidence>
<feature type="compositionally biased region" description="Basic and acidic residues" evidence="30">
    <location>
        <begin position="294"/>
        <end position="304"/>
    </location>
</feature>
<feature type="compositionally biased region" description="Basic residues" evidence="30">
    <location>
        <begin position="1234"/>
        <end position="1250"/>
    </location>
</feature>
<feature type="region of interest" description="Disordered" evidence="30">
    <location>
        <begin position="722"/>
        <end position="749"/>
    </location>
</feature>
<keyword evidence="9" id="KW-0227">DNA damage</keyword>
<dbReference type="PROSITE" id="PS50827">
    <property type="entry name" value="DDT"/>
    <property type="match status" value="1"/>
</dbReference>
<evidence type="ECO:0000256" key="3">
    <source>
        <dbReference type="ARBA" id="ARBA00011903"/>
    </source>
</evidence>
<dbReference type="EC" id="2.7.10.2" evidence="3"/>
<dbReference type="CTD" id="9031"/>
<dbReference type="GO" id="GO:0008270">
    <property type="term" value="F:zinc ion binding"/>
    <property type="evidence" value="ECO:0007669"/>
    <property type="project" value="UniProtKB-KW"/>
</dbReference>
<dbReference type="PRINTS" id="PR00503">
    <property type="entry name" value="BROMODOMAIN"/>
</dbReference>
<dbReference type="PROSITE" id="PS00633">
    <property type="entry name" value="BROMODOMAIN_1"/>
    <property type="match status" value="1"/>
</dbReference>
<dbReference type="GO" id="GO:0090535">
    <property type="term" value="C:WICH complex"/>
    <property type="evidence" value="ECO:0007669"/>
    <property type="project" value="InterPro"/>
</dbReference>
<evidence type="ECO:0000256" key="24">
    <source>
        <dbReference type="ARBA" id="ARBA00069894"/>
    </source>
</evidence>
<dbReference type="PROSITE" id="PS50089">
    <property type="entry name" value="ZF_RING_2"/>
    <property type="match status" value="1"/>
</dbReference>
<dbReference type="InterPro" id="IPR018501">
    <property type="entry name" value="DDT_dom"/>
</dbReference>
<dbReference type="Pfam" id="PF15612">
    <property type="entry name" value="WHIM1"/>
    <property type="match status" value="1"/>
</dbReference>
<evidence type="ECO:0000256" key="11">
    <source>
        <dbReference type="ARBA" id="ARBA00022777"/>
    </source>
</evidence>
<sequence length="1416" mass="163445">MAPLLGRKPFPLVKPLPGEEPLFTIAHTQEAFRTREEYEARLERYSERIWTCKSTGSSQLTHKEAWEEEQEVAELLKEEFPAWYEKLVLEMVHHNTASLEKLVDTAWLEIMTKYAVGEECDFEIGKEKMLKVRIVKIHPLEKVDEEATEKKSDGACDSPSSDKENSSQIAQEHQKKEAIVKEDEARRESINDRARRSPRKLPTSLKKGERKWAPPKFLPHKYDVKLQNEDKYMTLNPSTKRKNTGSPDRKPSKKSKTDNSSLSSPLNPKLWCHVHLKKSLNGSPLKVKNSKNSKSPEEHLEEVMKMMSPNKLHGNFHIPKKGPPTKKPGKHSDKPLKAKGRSKGILNGQKSTGNSKSPKKGLKTPKTKMKQMTLLDMAKGTQKMTRAPRNSGGTPRSSSKPHKHLPPAALHLIAYYKENKDREDKKSALSCVISKTARLLSSEDRARLPEELRSIVQKRFELLEHKKRWASMSEEQRKEYLKKKREELKEKLKEKAKERREKEMLEKLEKQKRYEDQELTGKNLPTFRLVDTPEGLPNTLFGDVAMVVEFLSCYSGLLLPDAQYPITAVSLMEALSAEKGGFLYLNRVLVILLQTLLQDEIAEDYGELGMKLSEIPLTLHSVSELVRLCLRKSDVQEESEGSDTDDNKDSAPFEDNEVQDEFLEKLETSEFFELTSEEKLQILTALCHRILMTYSVQDHMETRQQMSAELWKERLAVLKEENDKKRAEKQKRKEMEARNKENGKEENGLCKTDRKKDVKFEPQVDMEAEDMISAVKSRRLLAIQAKKEREIQEREMKVKLEREAEEERIRKHKAAAEKAFQEGIAKAKLVMRRTPIGTDRNHNRYWLFSDEVPGLFIEKGWVHDSIDYRFHHHRRDHADSPDEDYCPRSKKANLGKNVGVNTQHGPATEIAVETTTPKQGQNLWFLCDSQKELDELLNCLHPQGIRESQLKERLEKRYQDIIHSIHLARKPNLGLKSCDGNQELLNFLRSDLIEVATRLQKGGLGYVEETSEFEARVISLEKLKDFGECVIALQASVIKKFLQGFMAPKQKRRKLQNEDSAKTEEVDEEKKMAEEAKVASALEKWKTAIREAQTFSRMHVLLGMLDACIKWDMSAENARCKVCRKKGEDDKLILCDECNKAFHLFCLRPALYEVPDGEWQCPACQPATARRNSRGRNYTEESASEDSEDDESDEEEEDEEEEEEEEDYEVAGLRLRPRKTVRGKQGVIPPVARPGRRPGKKLHPTRRSRPKAPPVDDTEVDELVLQTKRSSRRQSLELQKCEEVLNKIVKYRFSWPFREPVTRDEAEDYYEVITHPMDFQTMQNKCSCGSYRSVQEFLTDVKQVFTNAELYNCRGSHVLNCMVKTEQCLVALLHKHLPGHPYVRRKRKKFPDRLAEDEGDSEPESAGQSRGRRQKK</sequence>
<evidence type="ECO:0000256" key="2">
    <source>
        <dbReference type="ARBA" id="ARBA00004123"/>
    </source>
</evidence>
<dbReference type="InterPro" id="IPR047174">
    <property type="entry name" value="BAZ1B"/>
</dbReference>
<evidence type="ECO:0000256" key="30">
    <source>
        <dbReference type="SAM" id="MobiDB-lite"/>
    </source>
</evidence>
<feature type="compositionally biased region" description="Basic and acidic residues" evidence="30">
    <location>
        <begin position="220"/>
        <end position="232"/>
    </location>
</feature>
<dbReference type="Proteomes" id="UP000694851">
    <property type="component" value="Unplaced"/>
</dbReference>
<feature type="coiled-coil region" evidence="29">
    <location>
        <begin position="471"/>
        <end position="517"/>
    </location>
</feature>
<evidence type="ECO:0000256" key="7">
    <source>
        <dbReference type="ARBA" id="ARBA00022723"/>
    </source>
</evidence>
<dbReference type="PROSITE" id="PS50014">
    <property type="entry name" value="BROMODOMAIN_2"/>
    <property type="match status" value="1"/>
</dbReference>
<feature type="compositionally biased region" description="Basic and acidic residues" evidence="30">
    <location>
        <begin position="148"/>
        <end position="165"/>
    </location>
</feature>
<keyword evidence="7" id="KW-0479">Metal-binding</keyword>
<dbReference type="InterPro" id="IPR047256">
    <property type="entry name" value="BAZ1B_PHD"/>
</dbReference>
<dbReference type="Gene3D" id="1.20.920.10">
    <property type="entry name" value="Bromodomain-like"/>
    <property type="match status" value="1"/>
</dbReference>
<keyword evidence="11 37" id="KW-0418">Kinase</keyword>
<dbReference type="OrthoDB" id="787137at2759"/>
<comment type="similarity">
    <text evidence="23">Belongs to the WAL family. BAZ1B subfamily.</text>
</comment>
<dbReference type="GeneID" id="109385031"/>
<keyword evidence="18 26" id="KW-0103">Bromodomain</keyword>
<feature type="domain" description="DDT" evidence="34">
    <location>
        <begin position="538"/>
        <end position="602"/>
    </location>
</feature>
<dbReference type="PROSITE" id="PS50016">
    <property type="entry name" value="ZF_PHD_2"/>
    <property type="match status" value="1"/>
</dbReference>
<evidence type="ECO:0000256" key="28">
    <source>
        <dbReference type="PROSITE-ProRule" id="PRU00475"/>
    </source>
</evidence>
<feature type="domain" description="RING-type" evidence="33">
    <location>
        <begin position="1120"/>
        <end position="1165"/>
    </location>
</feature>
<feature type="region of interest" description="Disordered" evidence="30">
    <location>
        <begin position="1170"/>
        <end position="1259"/>
    </location>
</feature>
<gene>
    <name evidence="37" type="primary">BAZ1B</name>
</gene>
<evidence type="ECO:0000256" key="14">
    <source>
        <dbReference type="ARBA" id="ARBA00022843"/>
    </source>
</evidence>
<evidence type="ECO:0000259" key="35">
    <source>
        <dbReference type="PROSITE" id="PS51136"/>
    </source>
</evidence>
<evidence type="ECO:0000313" key="37">
    <source>
        <dbReference type="RefSeq" id="XP_019502429.1"/>
    </source>
</evidence>
<feature type="compositionally biased region" description="Basic and acidic residues" evidence="30">
    <location>
        <begin position="172"/>
        <end position="195"/>
    </location>
</feature>
<dbReference type="Pfam" id="PF15613">
    <property type="entry name" value="WSD"/>
    <property type="match status" value="1"/>
</dbReference>
<protein>
    <recommendedName>
        <fullName evidence="24">Tyrosine-protein kinase BAZ1B</fullName>
        <ecNumber evidence="3">2.7.10.2</ecNumber>
    </recommendedName>
    <alternativeName>
        <fullName evidence="25">Bromodomain adjacent to zinc finger domain protein 1B</fullName>
    </alternativeName>
</protein>
<comment type="subcellular location">
    <subcellularLocation>
        <location evidence="2 28">Nucleus</location>
    </subcellularLocation>
</comment>
<dbReference type="FunFam" id="3.30.40.10:FF:000131">
    <property type="entry name" value="tyrosine-protein kinase BAZ1B isoform X1"/>
    <property type="match status" value="1"/>
</dbReference>
<dbReference type="FunFam" id="1.20.920.10:FF:000031">
    <property type="entry name" value="Bromodomain adjacent to zinc finger domain, 1B"/>
    <property type="match status" value="1"/>
</dbReference>
<feature type="domain" description="WAC" evidence="35">
    <location>
        <begin position="20"/>
        <end position="126"/>
    </location>
</feature>
<keyword evidence="8" id="KW-0547">Nucleotide-binding</keyword>
<dbReference type="GO" id="GO:0004715">
    <property type="term" value="F:non-membrane spanning protein tyrosine kinase activity"/>
    <property type="evidence" value="ECO:0007669"/>
    <property type="project" value="UniProtKB-EC"/>
</dbReference>
<keyword evidence="5" id="KW-0597">Phosphoprotein</keyword>
<dbReference type="PROSITE" id="PS51136">
    <property type="entry name" value="WAC"/>
    <property type="match status" value="1"/>
</dbReference>
<evidence type="ECO:0000256" key="17">
    <source>
        <dbReference type="ARBA" id="ARBA00023054"/>
    </source>
</evidence>
<evidence type="ECO:0000256" key="26">
    <source>
        <dbReference type="PROSITE-ProRule" id="PRU00035"/>
    </source>
</evidence>
<reference evidence="37" key="1">
    <citation type="submission" date="2025-08" db="UniProtKB">
        <authorList>
            <consortium name="RefSeq"/>
        </authorList>
    </citation>
    <scope>IDENTIFICATION</scope>
    <source>
        <tissue evidence="37">Muscle</tissue>
    </source>
</reference>
<keyword evidence="15" id="KW-0007">Acetylation</keyword>
<dbReference type="Pfam" id="PF00628">
    <property type="entry name" value="PHD"/>
    <property type="match status" value="1"/>
</dbReference>
<feature type="compositionally biased region" description="Basic residues" evidence="30">
    <location>
        <begin position="318"/>
        <end position="329"/>
    </location>
</feature>
<evidence type="ECO:0000259" key="31">
    <source>
        <dbReference type="PROSITE" id="PS50014"/>
    </source>
</evidence>
<evidence type="ECO:0000256" key="10">
    <source>
        <dbReference type="ARBA" id="ARBA00022771"/>
    </source>
</evidence>
<evidence type="ECO:0000256" key="23">
    <source>
        <dbReference type="ARBA" id="ARBA00061696"/>
    </source>
</evidence>
<evidence type="ECO:0000256" key="6">
    <source>
        <dbReference type="ARBA" id="ARBA00022679"/>
    </source>
</evidence>
<dbReference type="InterPro" id="IPR018359">
    <property type="entry name" value="Bromodomain_CS"/>
</dbReference>